<reference evidence="1" key="1">
    <citation type="submission" date="2021-01" db="EMBL/GenBank/DDBJ databases">
        <authorList>
            <person name="Corre E."/>
            <person name="Pelletier E."/>
            <person name="Niang G."/>
            <person name="Scheremetjew M."/>
            <person name="Finn R."/>
            <person name="Kale V."/>
            <person name="Holt S."/>
            <person name="Cochrane G."/>
            <person name="Meng A."/>
            <person name="Brown T."/>
            <person name="Cohen L."/>
        </authorList>
    </citation>
    <scope>NUCLEOTIDE SEQUENCE</scope>
    <source>
        <strain evidence="1">RCC927</strain>
    </source>
</reference>
<accession>A0A7S3C5A8</accession>
<sequence length="167" mass="17156">MDLGADLDTLTHQEDCCQDDSGDTVFADAANEVAGLPLLAEMCGPPEGLGEVQMPVRFAASLTTMQPANASQRGDNIRGAGNDALLAGAVATPVVPSLLLGNLTDELPPFGGAALNHDLILPPGGAAGLNFEGQAMTSTTILAHDNLIETSIGVGVMNVQMDITPWY</sequence>
<dbReference type="AlphaFoldDB" id="A0A7S3C5A8"/>
<organism evidence="1">
    <name type="scientific">Prasinoderma singulare</name>
    <dbReference type="NCBI Taxonomy" id="676789"/>
    <lineage>
        <taxon>Eukaryota</taxon>
        <taxon>Viridiplantae</taxon>
        <taxon>Prasinodermophyta</taxon>
        <taxon>Prasinodermophyceae</taxon>
        <taxon>Prasinodermales</taxon>
        <taxon>Prasinodermaceae</taxon>
        <taxon>Prasinoderma</taxon>
    </lineage>
</organism>
<dbReference type="EMBL" id="HBHY01021768">
    <property type="protein sequence ID" value="CAE0152881.1"/>
    <property type="molecule type" value="Transcribed_RNA"/>
</dbReference>
<evidence type="ECO:0000313" key="1">
    <source>
        <dbReference type="EMBL" id="CAE0152881.1"/>
    </source>
</evidence>
<protein>
    <submittedName>
        <fullName evidence="1">Uncharacterized protein</fullName>
    </submittedName>
</protein>
<gene>
    <name evidence="1" type="ORF">PSIN1315_LOCUS13929</name>
</gene>
<name>A0A7S3C5A8_9VIRI</name>
<proteinExistence type="predicted"/>